<dbReference type="PRINTS" id="PR00143">
    <property type="entry name" value="CITRTSNTHASE"/>
</dbReference>
<evidence type="ECO:0000256" key="2">
    <source>
        <dbReference type="ARBA" id="ARBA00010566"/>
    </source>
</evidence>
<dbReference type="Pfam" id="PF00285">
    <property type="entry name" value="Citrate_synt"/>
    <property type="match status" value="1"/>
</dbReference>
<dbReference type="EMBL" id="VYSA01000006">
    <property type="protein sequence ID" value="KAA9105046.1"/>
    <property type="molecule type" value="Genomic_DNA"/>
</dbReference>
<organism evidence="6 7">
    <name type="scientific">Microbacterium rhizomatis</name>
    <dbReference type="NCBI Taxonomy" id="1631477"/>
    <lineage>
        <taxon>Bacteria</taxon>
        <taxon>Bacillati</taxon>
        <taxon>Actinomycetota</taxon>
        <taxon>Actinomycetes</taxon>
        <taxon>Micrococcales</taxon>
        <taxon>Microbacteriaceae</taxon>
        <taxon>Microbacterium</taxon>
    </lineage>
</organism>
<dbReference type="PROSITE" id="PS00480">
    <property type="entry name" value="CITRATE_SYNTHASE"/>
    <property type="match status" value="1"/>
</dbReference>
<evidence type="ECO:0000256" key="5">
    <source>
        <dbReference type="RuleBase" id="RU003406"/>
    </source>
</evidence>
<comment type="pathway">
    <text evidence="1">Carbohydrate metabolism; tricarboxylic acid cycle.</text>
</comment>
<dbReference type="GO" id="GO:0006099">
    <property type="term" value="P:tricarboxylic acid cycle"/>
    <property type="evidence" value="ECO:0007669"/>
    <property type="project" value="UniProtKB-UniPathway"/>
</dbReference>
<dbReference type="InterPro" id="IPR016142">
    <property type="entry name" value="Citrate_synth-like_lrg_a-sub"/>
</dbReference>
<evidence type="ECO:0000256" key="4">
    <source>
        <dbReference type="ARBA" id="ARBA00022679"/>
    </source>
</evidence>
<dbReference type="Gene3D" id="1.10.230.10">
    <property type="entry name" value="Cytochrome P450-Terp, domain 2"/>
    <property type="match status" value="1"/>
</dbReference>
<dbReference type="InterPro" id="IPR036969">
    <property type="entry name" value="Citrate_synthase_sf"/>
</dbReference>
<evidence type="ECO:0000256" key="1">
    <source>
        <dbReference type="ARBA" id="ARBA00005163"/>
    </source>
</evidence>
<dbReference type="InterPro" id="IPR002020">
    <property type="entry name" value="Citrate_synthase"/>
</dbReference>
<proteinExistence type="inferred from homology"/>
<dbReference type="GO" id="GO:0005829">
    <property type="term" value="C:cytosol"/>
    <property type="evidence" value="ECO:0007669"/>
    <property type="project" value="TreeGrafter"/>
</dbReference>
<dbReference type="InterPro" id="IPR019810">
    <property type="entry name" value="Citrate_synthase_AS"/>
</dbReference>
<comment type="similarity">
    <text evidence="2 5">Belongs to the citrate synthase family.</text>
</comment>
<dbReference type="Proteomes" id="UP000325827">
    <property type="component" value="Unassembled WGS sequence"/>
</dbReference>
<dbReference type="PANTHER" id="PTHR11739:SF4">
    <property type="entry name" value="CITRATE SYNTHASE, PEROXISOMAL"/>
    <property type="match status" value="1"/>
</dbReference>
<keyword evidence="4 5" id="KW-0808">Transferase</keyword>
<dbReference type="UniPathway" id="UPA00223"/>
<name>A0A5J5J0G9_9MICO</name>
<dbReference type="GO" id="GO:0005975">
    <property type="term" value="P:carbohydrate metabolic process"/>
    <property type="evidence" value="ECO:0007669"/>
    <property type="project" value="TreeGrafter"/>
</dbReference>
<gene>
    <name evidence="6" type="ORF">F6B43_18545</name>
</gene>
<reference evidence="7" key="1">
    <citation type="submission" date="2019-09" db="EMBL/GenBank/DDBJ databases">
        <title>Mumia zhuanghuii sp. nov. isolated from the intestinal contents of plateau pika (Ochotona curzoniae) in the Qinghai-Tibet plateau of China.</title>
        <authorList>
            <person name="Tian Z."/>
        </authorList>
    </citation>
    <scope>NUCLEOTIDE SEQUENCE [LARGE SCALE GENOMIC DNA]</scope>
    <source>
        <strain evidence="7">JCM 30598</strain>
    </source>
</reference>
<dbReference type="InterPro" id="IPR016143">
    <property type="entry name" value="Citrate_synth-like_sm_a-sub"/>
</dbReference>
<protein>
    <recommendedName>
        <fullName evidence="3">citrate synthase (unknown stereospecificity)</fullName>
        <ecNumber evidence="3">2.3.3.16</ecNumber>
    </recommendedName>
</protein>
<evidence type="ECO:0000313" key="7">
    <source>
        <dbReference type="Proteomes" id="UP000325827"/>
    </source>
</evidence>
<dbReference type="AlphaFoldDB" id="A0A5J5J0G9"/>
<accession>A0A5J5J0G9</accession>
<sequence length="451" mass="48437">MGVSSMRAAVLIASPPEGWVTVRRTPTLIGSKRMLIESTPLPRLSTAQVASRLKIKRETLYAYVARGLLVSEPSEDGGSTFDPLDVEAFAASRHRRAAPDEGRATLGKPLMVLESDLASIQDDELYFRGRPATDIARRLPFEDAARFLWAGSAPHDDLDDRFVSRPDVVSAVRRAAASLGPATRTIDQLPLAVAICGSWDPVRDATGPAAVRDAGRHMIATMVDSLPALGAPAAPDASLAERLWPALSPSPATSQHLRLLDATMVLCMEHDLALSTMAARVSASARANPYSAVTAALSSFDSAMHGGASIPASIMIEETIRTGNAEHALARQLSETGLIPGFGHVVYRHEDPRARFLLDAMRPAPGFAPALRAADRLIAVVSARSPRPLNLDLALASLIVGAEMRRDAGELVFAVSRTAGWIAHIIDEYSRPALRLRPQSRYTGPRIPSRR</sequence>
<evidence type="ECO:0000256" key="3">
    <source>
        <dbReference type="ARBA" id="ARBA00012972"/>
    </source>
</evidence>
<dbReference type="OrthoDB" id="9800864at2"/>
<dbReference type="Gene3D" id="1.10.580.10">
    <property type="entry name" value="Citrate Synthase, domain 1"/>
    <property type="match status" value="1"/>
</dbReference>
<keyword evidence="7" id="KW-1185">Reference proteome</keyword>
<comment type="caution">
    <text evidence="6">The sequence shown here is derived from an EMBL/GenBank/DDBJ whole genome shotgun (WGS) entry which is preliminary data.</text>
</comment>
<evidence type="ECO:0000313" key="6">
    <source>
        <dbReference type="EMBL" id="KAA9105046.1"/>
    </source>
</evidence>
<dbReference type="EC" id="2.3.3.16" evidence="3"/>
<dbReference type="SUPFAM" id="SSF48256">
    <property type="entry name" value="Citrate synthase"/>
    <property type="match status" value="1"/>
</dbReference>
<dbReference type="PANTHER" id="PTHR11739">
    <property type="entry name" value="CITRATE SYNTHASE"/>
    <property type="match status" value="1"/>
</dbReference>
<dbReference type="GO" id="GO:0036440">
    <property type="term" value="F:citrate synthase activity"/>
    <property type="evidence" value="ECO:0007669"/>
    <property type="project" value="UniProtKB-EC"/>
</dbReference>